<evidence type="ECO:0000313" key="3">
    <source>
        <dbReference type="Proteomes" id="UP000265618"/>
    </source>
</evidence>
<comment type="caution">
    <text evidence="2">The sequence shown here is derived from an EMBL/GenBank/DDBJ whole genome shotgun (WGS) entry which is preliminary data.</text>
</comment>
<feature type="domain" description="Copine C-terminal" evidence="1">
    <location>
        <begin position="6"/>
        <end position="85"/>
    </location>
</feature>
<keyword evidence="3" id="KW-1185">Reference proteome</keyword>
<evidence type="ECO:0000259" key="1">
    <source>
        <dbReference type="Pfam" id="PF07002"/>
    </source>
</evidence>
<reference evidence="2 3" key="1">
    <citation type="journal article" date="2018" name="PLoS ONE">
        <title>The draft genome of Kipferlia bialata reveals reductive genome evolution in fornicate parasites.</title>
        <authorList>
            <person name="Tanifuji G."/>
            <person name="Takabayashi S."/>
            <person name="Kume K."/>
            <person name="Takagi M."/>
            <person name="Nakayama T."/>
            <person name="Kamikawa R."/>
            <person name="Inagaki Y."/>
            <person name="Hashimoto T."/>
        </authorList>
    </citation>
    <scope>NUCLEOTIDE SEQUENCE [LARGE SCALE GENOMIC DNA]</scope>
    <source>
        <strain evidence="2">NY0173</strain>
    </source>
</reference>
<dbReference type="AlphaFoldDB" id="A0A9K3CVE0"/>
<dbReference type="InterPro" id="IPR010734">
    <property type="entry name" value="Copine_C"/>
</dbReference>
<organism evidence="2 3">
    <name type="scientific">Kipferlia bialata</name>
    <dbReference type="NCBI Taxonomy" id="797122"/>
    <lineage>
        <taxon>Eukaryota</taxon>
        <taxon>Metamonada</taxon>
        <taxon>Carpediemonas-like organisms</taxon>
        <taxon>Kipferlia</taxon>
    </lineage>
</organism>
<gene>
    <name evidence="2" type="ORF">KIPB_005011</name>
</gene>
<name>A0A9K3CVE0_9EUKA</name>
<dbReference type="Pfam" id="PF07002">
    <property type="entry name" value="Copine"/>
    <property type="match status" value="1"/>
</dbReference>
<evidence type="ECO:0000313" key="2">
    <source>
        <dbReference type="EMBL" id="GIQ83657.1"/>
    </source>
</evidence>
<accession>A0A9K3CVE0</accession>
<protein>
    <recommendedName>
        <fullName evidence="1">Copine C-terminal domain-containing protein</fullName>
    </recommendedName>
</protein>
<dbReference type="Proteomes" id="UP000265618">
    <property type="component" value="Unassembled WGS sequence"/>
</dbReference>
<sequence>MVECNEGVASAYRQLQRDMLEGTVQRGSSSLAPVIDRAISIVQETDRYHVLLILSAGVTCDVDADIAALERATSVPLSVLVVPIGFSVPQGECAFPVLERDIPRRLSRRARHHYMCRPLRWIEDSGSRFVPPRFYYSDHQGLLGSLSEGLCAQHKKMKSRHLINSQ</sequence>
<dbReference type="EMBL" id="BDIP01001132">
    <property type="protein sequence ID" value="GIQ83657.1"/>
    <property type="molecule type" value="Genomic_DNA"/>
</dbReference>
<proteinExistence type="predicted"/>